<proteinExistence type="predicted"/>
<dbReference type="EMBL" id="CM007899">
    <property type="protein sequence ID" value="OTG11510.1"/>
    <property type="molecule type" value="Genomic_DNA"/>
</dbReference>
<organism evidence="1 2">
    <name type="scientific">Helianthus annuus</name>
    <name type="common">Common sunflower</name>
    <dbReference type="NCBI Taxonomy" id="4232"/>
    <lineage>
        <taxon>Eukaryota</taxon>
        <taxon>Viridiplantae</taxon>
        <taxon>Streptophyta</taxon>
        <taxon>Embryophyta</taxon>
        <taxon>Tracheophyta</taxon>
        <taxon>Spermatophyta</taxon>
        <taxon>Magnoliopsida</taxon>
        <taxon>eudicotyledons</taxon>
        <taxon>Gunneridae</taxon>
        <taxon>Pentapetalae</taxon>
        <taxon>asterids</taxon>
        <taxon>campanulids</taxon>
        <taxon>Asterales</taxon>
        <taxon>Asteraceae</taxon>
        <taxon>Asteroideae</taxon>
        <taxon>Heliantheae alliance</taxon>
        <taxon>Heliantheae</taxon>
        <taxon>Helianthus</taxon>
    </lineage>
</organism>
<dbReference type="InParanoid" id="A0A251TK92"/>
<reference evidence="2" key="1">
    <citation type="journal article" date="2017" name="Nature">
        <title>The sunflower genome provides insights into oil metabolism, flowering and Asterid evolution.</title>
        <authorList>
            <person name="Badouin H."/>
            <person name="Gouzy J."/>
            <person name="Grassa C.J."/>
            <person name="Murat F."/>
            <person name="Staton S.E."/>
            <person name="Cottret L."/>
            <person name="Lelandais-Briere C."/>
            <person name="Owens G.L."/>
            <person name="Carrere S."/>
            <person name="Mayjonade B."/>
            <person name="Legrand L."/>
            <person name="Gill N."/>
            <person name="Kane N.C."/>
            <person name="Bowers J.E."/>
            <person name="Hubner S."/>
            <person name="Bellec A."/>
            <person name="Berard A."/>
            <person name="Berges H."/>
            <person name="Blanchet N."/>
            <person name="Boniface M.C."/>
            <person name="Brunel D."/>
            <person name="Catrice O."/>
            <person name="Chaidir N."/>
            <person name="Claudel C."/>
            <person name="Donnadieu C."/>
            <person name="Faraut T."/>
            <person name="Fievet G."/>
            <person name="Helmstetter N."/>
            <person name="King M."/>
            <person name="Knapp S.J."/>
            <person name="Lai Z."/>
            <person name="Le Paslier M.C."/>
            <person name="Lippi Y."/>
            <person name="Lorenzon L."/>
            <person name="Mandel J.R."/>
            <person name="Marage G."/>
            <person name="Marchand G."/>
            <person name="Marquand E."/>
            <person name="Bret-Mestries E."/>
            <person name="Morien E."/>
            <person name="Nambeesan S."/>
            <person name="Nguyen T."/>
            <person name="Pegot-Espagnet P."/>
            <person name="Pouilly N."/>
            <person name="Raftis F."/>
            <person name="Sallet E."/>
            <person name="Schiex T."/>
            <person name="Thomas J."/>
            <person name="Vandecasteele C."/>
            <person name="Vares D."/>
            <person name="Vear F."/>
            <person name="Vautrin S."/>
            <person name="Crespi M."/>
            <person name="Mangin B."/>
            <person name="Burke J.M."/>
            <person name="Salse J."/>
            <person name="Munos S."/>
            <person name="Vincourt P."/>
            <person name="Rieseberg L.H."/>
            <person name="Langlade N.B."/>
        </authorList>
    </citation>
    <scope>NUCLEOTIDE SEQUENCE [LARGE SCALE GENOMIC DNA]</scope>
    <source>
        <strain evidence="2">cv. SF193</strain>
    </source>
</reference>
<evidence type="ECO:0000313" key="1">
    <source>
        <dbReference type="EMBL" id="OTG11510.1"/>
    </source>
</evidence>
<name>A0A251TK92_HELAN</name>
<sequence>MTRSRMRREDEVWPCFVSITVEVSTRSGLASSPDMLFVAGPLTQVVWSHPPP</sequence>
<keyword evidence="2" id="KW-1185">Reference proteome</keyword>
<gene>
    <name evidence="1" type="ORF">HannXRQ_Chr10g0299491</name>
</gene>
<dbReference type="AlphaFoldDB" id="A0A251TK92"/>
<dbReference type="Proteomes" id="UP000215914">
    <property type="component" value="Chromosome 10"/>
</dbReference>
<accession>A0A251TK92</accession>
<protein>
    <submittedName>
        <fullName evidence="1">Uncharacterized protein</fullName>
    </submittedName>
</protein>
<evidence type="ECO:0000313" key="2">
    <source>
        <dbReference type="Proteomes" id="UP000215914"/>
    </source>
</evidence>